<sequence>MSSSSSIESCPYCGRMVSTKNNRFKFHSRRRKAAYDQCPMSFQRVPITGETPTAYVSRAHLVADLAQQVQDEDPPWCGRI</sequence>
<evidence type="ECO:0000313" key="2">
    <source>
        <dbReference type="Proteomes" id="UP000467252"/>
    </source>
</evidence>
<protein>
    <submittedName>
        <fullName evidence="1">Uncharacterized protein</fullName>
    </submittedName>
</protein>
<reference evidence="1 2" key="1">
    <citation type="journal article" date="2019" name="Emerg. Microbes Infect.">
        <title>Comprehensive subspecies identification of 175 nontuberculous mycobacteria species based on 7547 genomic profiles.</title>
        <authorList>
            <person name="Matsumoto Y."/>
            <person name="Kinjo T."/>
            <person name="Motooka D."/>
            <person name="Nabeya D."/>
            <person name="Jung N."/>
            <person name="Uechi K."/>
            <person name="Horii T."/>
            <person name="Iida T."/>
            <person name="Fujita J."/>
            <person name="Nakamura S."/>
        </authorList>
    </citation>
    <scope>NUCLEOTIDE SEQUENCE [LARGE SCALE GENOMIC DNA]</scope>
    <source>
        <strain evidence="1 2">JCM 6370</strain>
    </source>
</reference>
<proteinExistence type="predicted"/>
<gene>
    <name evidence="1" type="ORF">MPUL_53640</name>
</gene>
<keyword evidence="2" id="KW-1185">Reference proteome</keyword>
<dbReference type="EMBL" id="AP022599">
    <property type="protein sequence ID" value="BBY84206.1"/>
    <property type="molecule type" value="Genomic_DNA"/>
</dbReference>
<accession>A0A7I7UW01</accession>
<dbReference type="RefSeq" id="WP_163905623.1">
    <property type="nucleotide sequence ID" value="NZ_AP022599.1"/>
</dbReference>
<name>A0A7I7UW01_MYCPV</name>
<dbReference type="Proteomes" id="UP000467252">
    <property type="component" value="Chromosome"/>
</dbReference>
<dbReference type="AlphaFoldDB" id="A0A7I7UW01"/>
<organism evidence="1 2">
    <name type="scientific">Mycolicibacterium pulveris</name>
    <name type="common">Mycobacterium pulveris</name>
    <dbReference type="NCBI Taxonomy" id="36813"/>
    <lineage>
        <taxon>Bacteria</taxon>
        <taxon>Bacillati</taxon>
        <taxon>Actinomycetota</taxon>
        <taxon>Actinomycetes</taxon>
        <taxon>Mycobacteriales</taxon>
        <taxon>Mycobacteriaceae</taxon>
        <taxon>Mycolicibacterium</taxon>
    </lineage>
</organism>
<evidence type="ECO:0000313" key="1">
    <source>
        <dbReference type="EMBL" id="BBY84206.1"/>
    </source>
</evidence>